<dbReference type="Proteomes" id="UP001149607">
    <property type="component" value="Chromosome"/>
</dbReference>
<dbReference type="EC" id="3.1.3.18" evidence="4"/>
<keyword evidence="7" id="KW-1185">Reference proteome</keyword>
<accession>A0A9X4IBV0</accession>
<dbReference type="NCBIfam" id="TIGR01993">
    <property type="entry name" value="Pyr-5-nucltdase"/>
    <property type="match status" value="1"/>
</dbReference>
<reference evidence="5" key="1">
    <citation type="submission" date="2022-10" db="EMBL/GenBank/DDBJ databases">
        <authorList>
            <person name="Boutroux M."/>
        </authorList>
    </citation>
    <scope>NUCLEOTIDE SEQUENCE</scope>
    <source>
        <strain evidence="5">51.81</strain>
    </source>
</reference>
<evidence type="ECO:0000313" key="6">
    <source>
        <dbReference type="EMBL" id="WWY04093.1"/>
    </source>
</evidence>
<comment type="pathway">
    <text evidence="2">Organic acid metabolism; glycolate biosynthesis; glycolate from 2-phosphoglycolate: step 1/1.</text>
</comment>
<dbReference type="Pfam" id="PF00702">
    <property type="entry name" value="Hydrolase"/>
    <property type="match status" value="1"/>
</dbReference>
<proteinExistence type="inferred from homology"/>
<evidence type="ECO:0000313" key="7">
    <source>
        <dbReference type="Proteomes" id="UP001149607"/>
    </source>
</evidence>
<dbReference type="SFLD" id="SFLDG01129">
    <property type="entry name" value="C1.5:_HAD__Beta-PGM__Phosphata"/>
    <property type="match status" value="1"/>
</dbReference>
<dbReference type="InterPro" id="IPR050155">
    <property type="entry name" value="HAD-like_hydrolase_sf"/>
</dbReference>
<name>A0A9X4IBV0_9NEIS</name>
<evidence type="ECO:0000256" key="3">
    <source>
        <dbReference type="ARBA" id="ARBA00006171"/>
    </source>
</evidence>
<dbReference type="RefSeq" id="WP_274585824.1">
    <property type="nucleotide sequence ID" value="NZ_CP146598.1"/>
</dbReference>
<organism evidence="5">
    <name type="scientific">Neisseria leonii</name>
    <dbReference type="NCBI Taxonomy" id="2995413"/>
    <lineage>
        <taxon>Bacteria</taxon>
        <taxon>Pseudomonadati</taxon>
        <taxon>Pseudomonadota</taxon>
        <taxon>Betaproteobacteria</taxon>
        <taxon>Neisseriales</taxon>
        <taxon>Neisseriaceae</taxon>
        <taxon>Neisseria</taxon>
    </lineage>
</organism>
<evidence type="ECO:0000256" key="4">
    <source>
        <dbReference type="ARBA" id="ARBA00013078"/>
    </source>
</evidence>
<dbReference type="AlphaFoldDB" id="A0A9X4IBV0"/>
<dbReference type="GO" id="GO:0006281">
    <property type="term" value="P:DNA repair"/>
    <property type="evidence" value="ECO:0007669"/>
    <property type="project" value="TreeGrafter"/>
</dbReference>
<dbReference type="InterPro" id="IPR036412">
    <property type="entry name" value="HAD-like_sf"/>
</dbReference>
<dbReference type="Gene3D" id="3.40.50.1000">
    <property type="entry name" value="HAD superfamily/HAD-like"/>
    <property type="match status" value="1"/>
</dbReference>
<dbReference type="SFLD" id="SFLDS00003">
    <property type="entry name" value="Haloacid_Dehalogenase"/>
    <property type="match status" value="1"/>
</dbReference>
<sequence>MHPQPVWLIDLDNTLHDADSGIFPLINRTMTESVARRLNLPLHEADHLRRDYWQQYGATLSGLMHRHPGTDPAGFLRESHPMTQILPLLKPAPGLDTALAALGGRRAVFSNGPQFYVDGLLEAMNIASYFHAAYGIDSLGFQPKPQPEAYRRICRLLAVEAHRCIMVDDSAANLITAKTLGMTTVWYGSHARAAAFADYTAADMQQLAAIANRAATR</sequence>
<dbReference type="Gene3D" id="1.10.150.450">
    <property type="match status" value="1"/>
</dbReference>
<dbReference type="InterPro" id="IPR010237">
    <property type="entry name" value="Pyr-5-nucltdase"/>
</dbReference>
<evidence type="ECO:0000256" key="1">
    <source>
        <dbReference type="ARBA" id="ARBA00000830"/>
    </source>
</evidence>
<dbReference type="EMBL" id="JAPQFL010000012">
    <property type="protein sequence ID" value="MDD9328780.1"/>
    <property type="molecule type" value="Genomic_DNA"/>
</dbReference>
<reference evidence="6" key="2">
    <citation type="submission" date="2024-02" db="EMBL/GenBank/DDBJ databases">
        <title>Neisseria leonii sp. nov.</title>
        <authorList>
            <person name="Boutroux M."/>
            <person name="Favre-Rochex S."/>
            <person name="Gorgette O."/>
            <person name="Touak G."/>
            <person name="Muhle E."/>
            <person name="Chesneau O."/>
            <person name="Clermont D."/>
            <person name="Rahi P."/>
        </authorList>
    </citation>
    <scope>NUCLEOTIDE SEQUENCE</scope>
    <source>
        <strain evidence="6">51.81</strain>
    </source>
</reference>
<dbReference type="PANTHER" id="PTHR43434">
    <property type="entry name" value="PHOSPHOGLYCOLATE PHOSPHATASE"/>
    <property type="match status" value="1"/>
</dbReference>
<evidence type="ECO:0000313" key="5">
    <source>
        <dbReference type="EMBL" id="MDD9328780.1"/>
    </source>
</evidence>
<comment type="similarity">
    <text evidence="3">Belongs to the HAD-like hydrolase superfamily. CbbY/CbbZ/Gph/YieH family.</text>
</comment>
<dbReference type="GO" id="GO:0008967">
    <property type="term" value="F:phosphoglycolate phosphatase activity"/>
    <property type="evidence" value="ECO:0007669"/>
    <property type="project" value="UniProtKB-EC"/>
</dbReference>
<dbReference type="SFLD" id="SFLDG01132">
    <property type="entry name" value="C1.5.3:_5'-Nucleotidase_Like"/>
    <property type="match status" value="1"/>
</dbReference>
<dbReference type="InterPro" id="IPR006439">
    <property type="entry name" value="HAD-SF_hydro_IA"/>
</dbReference>
<dbReference type="PANTHER" id="PTHR43434:SF1">
    <property type="entry name" value="PHOSPHOGLYCOLATE PHOSPHATASE"/>
    <property type="match status" value="1"/>
</dbReference>
<dbReference type="EMBL" id="CP146598">
    <property type="protein sequence ID" value="WWY04093.1"/>
    <property type="molecule type" value="Genomic_DNA"/>
</dbReference>
<protein>
    <recommendedName>
        <fullName evidence="4">phosphoglycolate phosphatase</fullName>
        <ecNumber evidence="4">3.1.3.18</ecNumber>
    </recommendedName>
</protein>
<comment type="catalytic activity">
    <reaction evidence="1">
        <text>2-phosphoglycolate + H2O = glycolate + phosphate</text>
        <dbReference type="Rhea" id="RHEA:14369"/>
        <dbReference type="ChEBI" id="CHEBI:15377"/>
        <dbReference type="ChEBI" id="CHEBI:29805"/>
        <dbReference type="ChEBI" id="CHEBI:43474"/>
        <dbReference type="ChEBI" id="CHEBI:58033"/>
        <dbReference type="EC" id="3.1.3.18"/>
    </reaction>
</comment>
<dbReference type="SUPFAM" id="SSF56784">
    <property type="entry name" value="HAD-like"/>
    <property type="match status" value="1"/>
</dbReference>
<gene>
    <name evidence="5" type="ORF">ORY91_000049</name>
    <name evidence="6" type="ORF">V9W64_05115</name>
</gene>
<dbReference type="InterPro" id="IPR023214">
    <property type="entry name" value="HAD_sf"/>
</dbReference>
<dbReference type="NCBIfam" id="TIGR01509">
    <property type="entry name" value="HAD-SF-IA-v3"/>
    <property type="match status" value="1"/>
</dbReference>
<evidence type="ECO:0000256" key="2">
    <source>
        <dbReference type="ARBA" id="ARBA00004818"/>
    </source>
</evidence>